<sequence>MQPGSALHLPHLYIIIALVSDGTLGQTAKIDRLIQAGIVLGSGKELHISQDSGTLDLFVRLLPVLPSNLSHCQLEAITQYNKTVTRLLAPIGKNLEQVLQARPRGRLFGPIIGSIALGVATSAQITAAIALVRAQQNANDILALKNALQSSNEAIRQLTYGQDKQLLAISKIQKAVNEQILPALDQLDCAVLGTKLAVQLNLYLIEMTTIFGEQINNPVLATIPLSYILRLTGAELNNVLMKQARSSLSLVQLVSKGLLSGQVIGYDPSVQGLIIRVNLMRTQKIDRALVYQPYVLPITLNSNIVTPIAPECVIQKGTIIEGMSRKDCTELEQDIICRTVTTYTLARDTRLCLQGNISSCRYQQSGTQLHTPFITYNGAVIANCDLVSCRCLRPPMIITQVKGYPLTIITRSVCQELSVDNLVLNIETHHNFSLNPTIIDPLTRVIATTPLEIDSLIQEAQDHANAALAKVEESDKYLRAVTGGNYSNWYIVLVIVLLFGNLGWSLLLTVLLCRSRKQQRRYQQDDSVGSERGVGVGTIQYMS</sequence>
<evidence type="ECO:0000256" key="14">
    <source>
        <dbReference type="ARBA" id="ARBA00023136"/>
    </source>
</evidence>
<keyword evidence="18" id="KW-0449">Lipoprotein</keyword>
<dbReference type="GO" id="GO:0019064">
    <property type="term" value="P:fusion of virus membrane with host plasma membrane"/>
    <property type="evidence" value="ECO:0007669"/>
    <property type="project" value="UniProtKB-KW"/>
</dbReference>
<dbReference type="Gene3D" id="2.40.490.10">
    <property type="entry name" value="Newcastle disease virus like domain"/>
    <property type="match status" value="1"/>
</dbReference>
<evidence type="ECO:0000313" key="22">
    <source>
        <dbReference type="Proteomes" id="UP000153607"/>
    </source>
</evidence>
<evidence type="ECO:0000256" key="19">
    <source>
        <dbReference type="ARBA" id="ARBA00023296"/>
    </source>
</evidence>
<keyword evidence="9" id="KW-0946">Virion</keyword>
<gene>
    <name evidence="21" type="primary">F</name>
</gene>
<dbReference type="EMBL" id="EU403085">
    <property type="protein sequence ID" value="ACB46870.1"/>
    <property type="molecule type" value="Viral_cRNA"/>
</dbReference>
<dbReference type="GO" id="GO:0019031">
    <property type="term" value="C:viral envelope"/>
    <property type="evidence" value="ECO:0007669"/>
    <property type="project" value="UniProtKB-KW"/>
</dbReference>
<dbReference type="Gene3D" id="1.10.287.2480">
    <property type="match status" value="1"/>
</dbReference>
<comment type="subcellular location">
    <subcellularLocation>
        <location evidence="20">Virion membrane</location>
        <topology evidence="20">Single-pass type I membrane protein</topology>
    </subcellularLocation>
    <subcellularLocation>
        <location evidence="20">Host cell membrane</location>
        <topology evidence="20">Single-pass membrane protein</topology>
    </subcellularLocation>
</comment>
<proteinExistence type="inferred from homology"/>
<keyword evidence="19" id="KW-1160">Virus entry into host cell</keyword>
<evidence type="ECO:0000256" key="2">
    <source>
        <dbReference type="ARBA" id="ARBA00016586"/>
    </source>
</evidence>
<feature type="transmembrane region" description="Helical" evidence="20">
    <location>
        <begin position="489"/>
        <end position="513"/>
    </location>
</feature>
<dbReference type="Gene3D" id="2.60.40.1690">
    <property type="entry name" value="Head and neck region of the ectodomain of NDV fusion glycoprotein"/>
    <property type="match status" value="1"/>
</dbReference>
<organism evidence="21 22">
    <name type="scientific">Paraavulavirus wisconsinense</name>
    <dbReference type="NCBI Taxonomy" id="3052594"/>
    <lineage>
        <taxon>Viruses</taxon>
        <taxon>Riboviria</taxon>
        <taxon>Orthornavirae</taxon>
        <taxon>Negarnaviricota</taxon>
        <taxon>Haploviricotina</taxon>
        <taxon>Monjiviricetes</taxon>
        <taxon>Mononegavirales</taxon>
        <taxon>Paramyxoviridae</taxon>
        <taxon>Avulavirinae</taxon>
        <taxon>Paraavulavirus</taxon>
    </lineage>
</organism>
<keyword evidence="3" id="KW-1168">Fusion of virus membrane with host membrane</keyword>
<dbReference type="SUPFAM" id="SSF58069">
    <property type="entry name" value="Virus ectodomain"/>
    <property type="match status" value="1"/>
</dbReference>
<keyword evidence="12 20" id="KW-1133">Transmembrane helix</keyword>
<evidence type="ECO:0000256" key="18">
    <source>
        <dbReference type="ARBA" id="ARBA00023288"/>
    </source>
</evidence>
<evidence type="ECO:0000256" key="4">
    <source>
        <dbReference type="ARBA" id="ARBA00022511"/>
    </source>
</evidence>
<keyword evidence="8" id="KW-0732">Signal</keyword>
<accession>B5L5T8</accession>
<evidence type="ECO:0000256" key="8">
    <source>
        <dbReference type="ARBA" id="ARBA00022729"/>
    </source>
</evidence>
<evidence type="ECO:0000256" key="10">
    <source>
        <dbReference type="ARBA" id="ARBA00022870"/>
    </source>
</evidence>
<evidence type="ECO:0000313" key="21">
    <source>
        <dbReference type="EMBL" id="ACB46870.1"/>
    </source>
</evidence>
<evidence type="ECO:0000256" key="11">
    <source>
        <dbReference type="ARBA" id="ARBA00022879"/>
    </source>
</evidence>
<evidence type="ECO:0000256" key="1">
    <source>
        <dbReference type="ARBA" id="ARBA00008211"/>
    </source>
</evidence>
<keyword evidence="5" id="KW-1169">Fusion of virus membrane with host cell membrane</keyword>
<keyword evidence="22" id="KW-1185">Reference proteome</keyword>
<dbReference type="Proteomes" id="UP000153607">
    <property type="component" value="Segment"/>
</dbReference>
<dbReference type="InterPro" id="IPR000776">
    <property type="entry name" value="Fusion_F0_Paramyxovir"/>
</dbReference>
<keyword evidence="7 20" id="KW-0812">Transmembrane</keyword>
<keyword evidence="15" id="KW-0564">Palmitate</keyword>
<evidence type="ECO:0000256" key="9">
    <source>
        <dbReference type="ARBA" id="ARBA00022844"/>
    </source>
</evidence>
<evidence type="ECO:0000256" key="3">
    <source>
        <dbReference type="ARBA" id="ARBA00022506"/>
    </source>
</evidence>
<keyword evidence="4" id="KW-1032">Host cell membrane</keyword>
<dbReference type="GO" id="GO:0046718">
    <property type="term" value="P:symbiont entry into host cell"/>
    <property type="evidence" value="ECO:0007669"/>
    <property type="project" value="UniProtKB-KW"/>
</dbReference>
<comment type="subunit">
    <text evidence="20">Homotrimer of disulfide-linked F1-F2.</text>
</comment>
<keyword evidence="16" id="KW-1015">Disulfide bond</keyword>
<evidence type="ECO:0000256" key="12">
    <source>
        <dbReference type="ARBA" id="ARBA00022989"/>
    </source>
</evidence>
<evidence type="ECO:0000256" key="13">
    <source>
        <dbReference type="ARBA" id="ARBA00023054"/>
    </source>
</evidence>
<evidence type="ECO:0000256" key="5">
    <source>
        <dbReference type="ARBA" id="ARBA00022521"/>
    </source>
</evidence>
<evidence type="ECO:0000256" key="17">
    <source>
        <dbReference type="ARBA" id="ARBA00023180"/>
    </source>
</evidence>
<evidence type="ECO:0000256" key="6">
    <source>
        <dbReference type="ARBA" id="ARBA00022595"/>
    </source>
</evidence>
<comment type="similarity">
    <text evidence="1 20">Belongs to the paramyxoviruses fusion glycoprotein family.</text>
</comment>
<protein>
    <recommendedName>
        <fullName evidence="2 20">Fusion glycoprotein F0</fullName>
    </recommendedName>
</protein>
<evidence type="ECO:0000256" key="16">
    <source>
        <dbReference type="ARBA" id="ARBA00023157"/>
    </source>
</evidence>
<dbReference type="GO" id="GO:0055036">
    <property type="term" value="C:virion membrane"/>
    <property type="evidence" value="ECO:0007669"/>
    <property type="project" value="UniProtKB-SubCell"/>
</dbReference>
<dbReference type="Gene3D" id="6.10.10.110">
    <property type="match status" value="1"/>
</dbReference>
<reference evidence="21 22" key="1">
    <citation type="journal article" date="2008" name="Virus Res.">
        <title>Complete genome sequence of avian paramyxovirus type 3 reveals an unusually long trailer region.</title>
        <authorList>
            <person name="Kumar S."/>
            <person name="Nayak B."/>
            <person name="Collins P.L."/>
            <person name="Samal S.K."/>
        </authorList>
    </citation>
    <scope>NUCLEOTIDE SEQUENCE [LARGE SCALE GENOMIC DNA]</scope>
    <source>
        <strain evidence="21">APMV3/PKT/Netherland/449/75</strain>
    </source>
</reference>
<evidence type="ECO:0000256" key="15">
    <source>
        <dbReference type="ARBA" id="ARBA00023139"/>
    </source>
</evidence>
<dbReference type="SUPFAM" id="SSF69922">
    <property type="entry name" value="Head and neck region of the ectodomain of NDV fusion glycoprotein"/>
    <property type="match status" value="1"/>
</dbReference>
<evidence type="ECO:0000256" key="20">
    <source>
        <dbReference type="RuleBase" id="RU003705"/>
    </source>
</evidence>
<keyword evidence="17" id="KW-0325">Glycoprotein</keyword>
<keyword evidence="14 20" id="KW-0472">Membrane</keyword>
<keyword evidence="11 20" id="KW-0261">Viral envelope protein</keyword>
<keyword evidence="10" id="KW-1043">Host membrane</keyword>
<dbReference type="GO" id="GO:0020002">
    <property type="term" value="C:host cell plasma membrane"/>
    <property type="evidence" value="ECO:0007669"/>
    <property type="project" value="UniProtKB-SubCell"/>
</dbReference>
<name>B5L5T8_9MONO</name>
<keyword evidence="13" id="KW-0175">Coiled coil</keyword>
<keyword evidence="6" id="KW-1162">Viral penetration into host cytoplasm</keyword>
<dbReference type="Pfam" id="PF00523">
    <property type="entry name" value="Fusion_gly"/>
    <property type="match status" value="1"/>
</dbReference>
<evidence type="ECO:0000256" key="7">
    <source>
        <dbReference type="ARBA" id="ARBA00022692"/>
    </source>
</evidence>